<evidence type="ECO:0000313" key="2">
    <source>
        <dbReference type="Proteomes" id="UP000244180"/>
    </source>
</evidence>
<proteinExistence type="predicted"/>
<dbReference type="AlphaFoldDB" id="A0A2T5G4C8"/>
<comment type="caution">
    <text evidence="1">The sequence shown here is derived from an EMBL/GenBank/DDBJ whole genome shotgun (WGS) entry which is preliminary data.</text>
</comment>
<sequence>MSANGTRGHKRERLRERAIEALLRCGSVREAAQEVGVAPSTLLRWLQDPTFREDFERARGRLLEAAVMRLQQAVGEAVDTLLRNMRCGNAATEVAAARAVLDAALKWAENVELRQRVEALENRF</sequence>
<gene>
    <name evidence="1" type="ORF">HSCHL_1635</name>
</gene>
<dbReference type="Gene3D" id="1.10.10.60">
    <property type="entry name" value="Homeodomain-like"/>
    <property type="match status" value="1"/>
</dbReference>
<protein>
    <recommendedName>
        <fullName evidence="3">Homeodomain phBC6A51-type domain-containing protein</fullName>
    </recommendedName>
</protein>
<dbReference type="EMBL" id="PEBV01000055">
    <property type="protein sequence ID" value="PTQ51027.1"/>
    <property type="molecule type" value="Genomic_DNA"/>
</dbReference>
<name>A0A2T5G4C8_HYDSH</name>
<dbReference type="Proteomes" id="UP000244180">
    <property type="component" value="Unassembled WGS sequence"/>
</dbReference>
<evidence type="ECO:0000313" key="1">
    <source>
        <dbReference type="EMBL" id="PTQ51027.1"/>
    </source>
</evidence>
<evidence type="ECO:0008006" key="3">
    <source>
        <dbReference type="Google" id="ProtNLM"/>
    </source>
</evidence>
<organism evidence="1 2">
    <name type="scientific">Hydrogenibacillus schlegelii</name>
    <name type="common">Bacillus schlegelii</name>
    <dbReference type="NCBI Taxonomy" id="1484"/>
    <lineage>
        <taxon>Bacteria</taxon>
        <taxon>Bacillati</taxon>
        <taxon>Bacillota</taxon>
        <taxon>Bacilli</taxon>
        <taxon>Bacillales</taxon>
        <taxon>Bacillales Family X. Incertae Sedis</taxon>
        <taxon>Hydrogenibacillus</taxon>
    </lineage>
</organism>
<accession>A0A2T5G4C8</accession>
<dbReference type="RefSeq" id="WP_273000752.1">
    <property type="nucleotide sequence ID" value="NZ_PEBV01000055.1"/>
</dbReference>
<reference evidence="1 2" key="1">
    <citation type="submission" date="2017-08" db="EMBL/GenBank/DDBJ databases">
        <title>Burning lignite coal seam in the remote Altai Mountains harbors a hydrogen-driven thermophilic microbial community.</title>
        <authorList>
            <person name="Kadnikov V.V."/>
            <person name="Mardanov A.V."/>
            <person name="Ivasenko D."/>
            <person name="Beletsky A.V."/>
            <person name="Karnachuk O.V."/>
            <person name="Ravin N.V."/>
        </authorList>
    </citation>
    <scope>NUCLEOTIDE SEQUENCE [LARGE SCALE GENOMIC DNA]</scope>
    <source>
        <strain evidence="1">AL33</strain>
    </source>
</reference>